<evidence type="ECO:0000256" key="2">
    <source>
        <dbReference type="ARBA" id="ARBA00022801"/>
    </source>
</evidence>
<dbReference type="EMBL" id="MCGE01000009">
    <property type="protein sequence ID" value="ORZ17825.1"/>
    <property type="molecule type" value="Genomic_DNA"/>
</dbReference>
<keyword evidence="6" id="KW-1185">Reference proteome</keyword>
<evidence type="ECO:0000256" key="3">
    <source>
        <dbReference type="ARBA" id="ARBA00023295"/>
    </source>
</evidence>
<evidence type="ECO:0000259" key="4">
    <source>
        <dbReference type="PROSITE" id="PS51762"/>
    </source>
</evidence>
<dbReference type="GO" id="GO:0005975">
    <property type="term" value="P:carbohydrate metabolic process"/>
    <property type="evidence" value="ECO:0007669"/>
    <property type="project" value="InterPro"/>
</dbReference>
<dbReference type="GO" id="GO:0030246">
    <property type="term" value="F:carbohydrate binding"/>
    <property type="evidence" value="ECO:0007669"/>
    <property type="project" value="UniProtKB-KW"/>
</dbReference>
<dbReference type="InterPro" id="IPR000757">
    <property type="entry name" value="Beta-glucanase-like"/>
</dbReference>
<dbReference type="InterPro" id="IPR050546">
    <property type="entry name" value="Glycosyl_Hydrlase_16"/>
</dbReference>
<dbReference type="GO" id="GO:0016757">
    <property type="term" value="F:glycosyltransferase activity"/>
    <property type="evidence" value="ECO:0007669"/>
    <property type="project" value="TreeGrafter"/>
</dbReference>
<keyword evidence="1" id="KW-0732">Signal</keyword>
<keyword evidence="2" id="KW-0378">Hydrolase</keyword>
<keyword evidence="5" id="KW-0430">Lectin</keyword>
<dbReference type="Gene3D" id="2.60.120.200">
    <property type="match status" value="1"/>
</dbReference>
<dbReference type="PANTHER" id="PTHR10963:SF22">
    <property type="entry name" value="GLYCOSIDASE CRH2-RELATED"/>
    <property type="match status" value="1"/>
</dbReference>
<dbReference type="Pfam" id="PF00722">
    <property type="entry name" value="Glyco_hydro_16"/>
    <property type="match status" value="1"/>
</dbReference>
<dbReference type="GO" id="GO:0031505">
    <property type="term" value="P:fungal-type cell wall organization"/>
    <property type="evidence" value="ECO:0007669"/>
    <property type="project" value="TreeGrafter"/>
</dbReference>
<proteinExistence type="predicted"/>
<dbReference type="Proteomes" id="UP000193560">
    <property type="component" value="Unassembled WGS sequence"/>
</dbReference>
<name>A0A1X2IJT2_9FUNG</name>
<reference evidence="5 6" key="1">
    <citation type="submission" date="2016-07" db="EMBL/GenBank/DDBJ databases">
        <title>Pervasive Adenine N6-methylation of Active Genes in Fungi.</title>
        <authorList>
            <consortium name="DOE Joint Genome Institute"/>
            <person name="Mondo S.J."/>
            <person name="Dannebaum R.O."/>
            <person name="Kuo R.C."/>
            <person name="Labutti K."/>
            <person name="Haridas S."/>
            <person name="Kuo A."/>
            <person name="Salamov A."/>
            <person name="Ahrendt S.R."/>
            <person name="Lipzen A."/>
            <person name="Sullivan W."/>
            <person name="Andreopoulos W.B."/>
            <person name="Clum A."/>
            <person name="Lindquist E."/>
            <person name="Daum C."/>
            <person name="Ramamoorthy G.K."/>
            <person name="Gryganskyi A."/>
            <person name="Culley D."/>
            <person name="Magnuson J.K."/>
            <person name="James T.Y."/>
            <person name="O'Malley M.A."/>
            <person name="Stajich J.E."/>
            <person name="Spatafora J.W."/>
            <person name="Visel A."/>
            <person name="Grigoriev I.V."/>
        </authorList>
    </citation>
    <scope>NUCLEOTIDE SEQUENCE [LARGE SCALE GENOMIC DNA]</scope>
    <source>
        <strain evidence="5 6">NRRL 1336</strain>
    </source>
</reference>
<dbReference type="SUPFAM" id="SSF49899">
    <property type="entry name" value="Concanavalin A-like lectins/glucanases"/>
    <property type="match status" value="1"/>
</dbReference>
<organism evidence="5 6">
    <name type="scientific">Absidia repens</name>
    <dbReference type="NCBI Taxonomy" id="90262"/>
    <lineage>
        <taxon>Eukaryota</taxon>
        <taxon>Fungi</taxon>
        <taxon>Fungi incertae sedis</taxon>
        <taxon>Mucoromycota</taxon>
        <taxon>Mucoromycotina</taxon>
        <taxon>Mucoromycetes</taxon>
        <taxon>Mucorales</taxon>
        <taxon>Cunninghamellaceae</taxon>
        <taxon>Absidia</taxon>
    </lineage>
</organism>
<gene>
    <name evidence="5" type="ORF">BCR42DRAFT_298971</name>
</gene>
<sequence length="239" mass="26740">LTQCVDYDTDFSVETDGWVPFDSDGDTFRQGDDGMQLDLVPPSEFVRLVEDDTNLPYNGQPAKGATFASEFYMHYGRVSATMRSSRVGGSITAFILMSDTGDEIDFEFLGGDANQVQTNYFYAGEELFTVNGGLHKVEGAAVFDDFHTYTIDWRPERIQWIVDGQVVRVKEKSDTCKDGICKYPSSPARIQYGLWDSSFDAGTAQWARGPIDWSDPGLKPNAIIRHISVDCDPNYNDVF</sequence>
<protein>
    <submittedName>
        <fullName evidence="5">Concanavalin A-like lectin/glucanase domain-containing protein</fullName>
    </submittedName>
</protein>
<dbReference type="STRING" id="90262.A0A1X2IJT2"/>
<evidence type="ECO:0000256" key="1">
    <source>
        <dbReference type="ARBA" id="ARBA00022729"/>
    </source>
</evidence>
<feature type="non-terminal residue" evidence="5">
    <location>
        <position position="239"/>
    </location>
</feature>
<comment type="caution">
    <text evidence="5">The sequence shown here is derived from an EMBL/GenBank/DDBJ whole genome shotgun (WGS) entry which is preliminary data.</text>
</comment>
<evidence type="ECO:0000313" key="6">
    <source>
        <dbReference type="Proteomes" id="UP000193560"/>
    </source>
</evidence>
<dbReference type="GO" id="GO:0004553">
    <property type="term" value="F:hydrolase activity, hydrolyzing O-glycosyl compounds"/>
    <property type="evidence" value="ECO:0007669"/>
    <property type="project" value="InterPro"/>
</dbReference>
<evidence type="ECO:0000313" key="5">
    <source>
        <dbReference type="EMBL" id="ORZ17825.1"/>
    </source>
</evidence>
<dbReference type="AlphaFoldDB" id="A0A1X2IJT2"/>
<dbReference type="InterPro" id="IPR013320">
    <property type="entry name" value="ConA-like_dom_sf"/>
</dbReference>
<dbReference type="PANTHER" id="PTHR10963">
    <property type="entry name" value="GLYCOSYL HYDROLASE-RELATED"/>
    <property type="match status" value="1"/>
</dbReference>
<dbReference type="GO" id="GO:0009277">
    <property type="term" value="C:fungal-type cell wall"/>
    <property type="evidence" value="ECO:0007669"/>
    <property type="project" value="TreeGrafter"/>
</dbReference>
<accession>A0A1X2IJT2</accession>
<dbReference type="OrthoDB" id="4781at2759"/>
<feature type="domain" description="GH16" evidence="4">
    <location>
        <begin position="5"/>
        <end position="215"/>
    </location>
</feature>
<dbReference type="PROSITE" id="PS51762">
    <property type="entry name" value="GH16_2"/>
    <property type="match status" value="1"/>
</dbReference>
<keyword evidence="3" id="KW-0326">Glycosidase</keyword>
<feature type="non-terminal residue" evidence="5">
    <location>
        <position position="1"/>
    </location>
</feature>